<reference evidence="1 2" key="1">
    <citation type="journal article" date="2014" name="Genome Announc.">
        <title>Draft Genome Sequences of Two Vibrionaceae Species, Vibrio ponticus C121 and Photobacterium aphoticum C119, Isolated as Coral Reef Microbiota.</title>
        <authorList>
            <person name="Al-saari N."/>
            <person name="Meirelles P.M."/>
            <person name="Mino S."/>
            <person name="Suda W."/>
            <person name="Oshima K."/>
            <person name="Hattori M."/>
            <person name="Ohkuma M."/>
            <person name="Thompson F.L."/>
            <person name="Gomez-Gil B."/>
            <person name="Sawabe T."/>
            <person name="Sawabe T."/>
        </authorList>
    </citation>
    <scope>NUCLEOTIDE SEQUENCE [LARGE SCALE GENOMIC DNA]</scope>
    <source>
        <strain evidence="1 2">JCM 19237</strain>
    </source>
</reference>
<organism evidence="1 2">
    <name type="scientific">Photobacterium aphoticum</name>
    <dbReference type="NCBI Taxonomy" id="754436"/>
    <lineage>
        <taxon>Bacteria</taxon>
        <taxon>Pseudomonadati</taxon>
        <taxon>Pseudomonadota</taxon>
        <taxon>Gammaproteobacteria</taxon>
        <taxon>Vibrionales</taxon>
        <taxon>Vibrionaceae</taxon>
        <taxon>Photobacterium</taxon>
    </lineage>
</organism>
<dbReference type="Proteomes" id="UP000029227">
    <property type="component" value="Unassembled WGS sequence"/>
</dbReference>
<evidence type="ECO:0000313" key="1">
    <source>
        <dbReference type="EMBL" id="GAL02337.1"/>
    </source>
</evidence>
<sequence length="61" mass="6990">MLVCLLSGCSLLEVKIESQTVPLTQQELNMRLMTREYAQQFLPKLSRRPMCCTPAIRHVIA</sequence>
<comment type="caution">
    <text evidence="1">The sequence shown here is derived from an EMBL/GenBank/DDBJ whole genome shotgun (WGS) entry which is preliminary data.</text>
</comment>
<evidence type="ECO:0000313" key="2">
    <source>
        <dbReference type="Proteomes" id="UP000029227"/>
    </source>
</evidence>
<dbReference type="EMBL" id="BBMN01000001">
    <property type="protein sequence ID" value="GAL02337.1"/>
    <property type="molecule type" value="Genomic_DNA"/>
</dbReference>
<dbReference type="AlphaFoldDB" id="A0A090R3X4"/>
<accession>A0A090R3X4</accession>
<proteinExistence type="predicted"/>
<gene>
    <name evidence="1" type="ORF">JCM19237_5230</name>
</gene>
<protein>
    <submittedName>
        <fullName evidence="1">Methyl-accepting chemotaxis protein</fullName>
    </submittedName>
</protein>
<name>A0A090R3X4_9GAMM</name>
<dbReference type="STRING" id="754436.JCM19237_5230"/>